<feature type="transmembrane region" description="Helical" evidence="3">
    <location>
        <begin position="120"/>
        <end position="140"/>
    </location>
</feature>
<dbReference type="Proteomes" id="UP000596742">
    <property type="component" value="Unassembled WGS sequence"/>
</dbReference>
<evidence type="ECO:0000313" key="5">
    <source>
        <dbReference type="Proteomes" id="UP000596742"/>
    </source>
</evidence>
<feature type="transmembrane region" description="Helical" evidence="3">
    <location>
        <begin position="146"/>
        <end position="167"/>
    </location>
</feature>
<comment type="similarity">
    <text evidence="1">Belongs to the apolipoprotein L family.</text>
</comment>
<feature type="coiled-coil region" evidence="2">
    <location>
        <begin position="76"/>
        <end position="117"/>
    </location>
</feature>
<name>A0A8B6D208_MYTGA</name>
<keyword evidence="2" id="KW-0175">Coiled coil</keyword>
<dbReference type="PANTHER" id="PTHR14096:SF28">
    <property type="entry name" value="APOLIPOPROTEIN L, 1-RELATED"/>
    <property type="match status" value="1"/>
</dbReference>
<dbReference type="Pfam" id="PF05461">
    <property type="entry name" value="ApoL"/>
    <property type="match status" value="1"/>
</dbReference>
<evidence type="ECO:0000256" key="3">
    <source>
        <dbReference type="SAM" id="Phobius"/>
    </source>
</evidence>
<dbReference type="PANTHER" id="PTHR14096">
    <property type="entry name" value="APOLIPOPROTEIN L"/>
    <property type="match status" value="1"/>
</dbReference>
<keyword evidence="3" id="KW-0472">Membrane</keyword>
<evidence type="ECO:0000256" key="2">
    <source>
        <dbReference type="SAM" id="Coils"/>
    </source>
</evidence>
<sequence>MGMQHLKVFKLLHTRSQQNIHDLHAHISNMQHGINENNRRFADCFRHQIETEHRRYQELLSMRQYFRNAQVPSNKVKKLKDRLKKLQTQKEAAVKELNNLADNLDEHFSRIKKAKIAESAVAIGGTVLVVLGLGVIPFSFGTSTILSIAGCVVSGAGGITAGGSSVVESVPSSTRRKSAQKILDDYNSNIKEIRCECLEIGEILSKNSNNMETEFRPWCTFWNKLVLGASSITHISWNTIANPILNSLKLASVGEDVAAAGLRGASVAERAFTIVGGGVGILLMPLDIYI</sequence>
<dbReference type="GO" id="GO:0008289">
    <property type="term" value="F:lipid binding"/>
    <property type="evidence" value="ECO:0007669"/>
    <property type="project" value="InterPro"/>
</dbReference>
<gene>
    <name evidence="4" type="ORF">MGAL_10B035334</name>
</gene>
<dbReference type="InterPro" id="IPR008405">
    <property type="entry name" value="ApoL"/>
</dbReference>
<reference evidence="4" key="1">
    <citation type="submission" date="2018-11" db="EMBL/GenBank/DDBJ databases">
        <authorList>
            <person name="Alioto T."/>
            <person name="Alioto T."/>
        </authorList>
    </citation>
    <scope>NUCLEOTIDE SEQUENCE</scope>
</reference>
<organism evidence="4 5">
    <name type="scientific">Mytilus galloprovincialis</name>
    <name type="common">Mediterranean mussel</name>
    <dbReference type="NCBI Taxonomy" id="29158"/>
    <lineage>
        <taxon>Eukaryota</taxon>
        <taxon>Metazoa</taxon>
        <taxon>Spiralia</taxon>
        <taxon>Lophotrochozoa</taxon>
        <taxon>Mollusca</taxon>
        <taxon>Bivalvia</taxon>
        <taxon>Autobranchia</taxon>
        <taxon>Pteriomorphia</taxon>
        <taxon>Mytilida</taxon>
        <taxon>Mytiloidea</taxon>
        <taxon>Mytilidae</taxon>
        <taxon>Mytilinae</taxon>
        <taxon>Mytilus</taxon>
    </lineage>
</organism>
<proteinExistence type="inferred from homology"/>
<protein>
    <submittedName>
        <fullName evidence="4">Apolipoprotein L</fullName>
    </submittedName>
</protein>
<evidence type="ECO:0000313" key="4">
    <source>
        <dbReference type="EMBL" id="VDI12384.1"/>
    </source>
</evidence>
<evidence type="ECO:0000256" key="1">
    <source>
        <dbReference type="ARBA" id="ARBA00010090"/>
    </source>
</evidence>
<dbReference type="GO" id="GO:0042157">
    <property type="term" value="P:lipoprotein metabolic process"/>
    <property type="evidence" value="ECO:0007669"/>
    <property type="project" value="InterPro"/>
</dbReference>
<keyword evidence="3" id="KW-0812">Transmembrane</keyword>
<dbReference type="EMBL" id="UYJE01002622">
    <property type="protein sequence ID" value="VDI12384.1"/>
    <property type="molecule type" value="Genomic_DNA"/>
</dbReference>
<keyword evidence="3" id="KW-1133">Transmembrane helix</keyword>
<keyword evidence="4" id="KW-0449">Lipoprotein</keyword>
<dbReference type="GO" id="GO:0016020">
    <property type="term" value="C:membrane"/>
    <property type="evidence" value="ECO:0007669"/>
    <property type="project" value="TreeGrafter"/>
</dbReference>
<dbReference type="GO" id="GO:0005576">
    <property type="term" value="C:extracellular region"/>
    <property type="evidence" value="ECO:0007669"/>
    <property type="project" value="InterPro"/>
</dbReference>
<accession>A0A8B6D208</accession>
<keyword evidence="5" id="KW-1185">Reference proteome</keyword>
<dbReference type="Gene3D" id="1.20.1170.10">
    <property type="match status" value="1"/>
</dbReference>
<dbReference type="OrthoDB" id="6363454at2759"/>
<comment type="caution">
    <text evidence="4">The sequence shown here is derived from an EMBL/GenBank/DDBJ whole genome shotgun (WGS) entry which is preliminary data.</text>
</comment>
<dbReference type="AlphaFoldDB" id="A0A8B6D208"/>
<dbReference type="GO" id="GO:0006869">
    <property type="term" value="P:lipid transport"/>
    <property type="evidence" value="ECO:0007669"/>
    <property type="project" value="InterPro"/>
</dbReference>